<dbReference type="Proteomes" id="UP001174934">
    <property type="component" value="Unassembled WGS sequence"/>
</dbReference>
<dbReference type="AlphaFoldDB" id="A0AA39WLZ7"/>
<protein>
    <submittedName>
        <fullName evidence="2">Uncharacterized protein</fullName>
    </submittedName>
</protein>
<feature type="region of interest" description="Disordered" evidence="1">
    <location>
        <begin position="27"/>
        <end position="64"/>
    </location>
</feature>
<accession>A0AA39WLZ7</accession>
<evidence type="ECO:0000256" key="1">
    <source>
        <dbReference type="SAM" id="MobiDB-lite"/>
    </source>
</evidence>
<sequence>MRDAREVGTYARPRSKKEQLLVDHRLAEIKSPTEDGAEARRRQHGGHHEQIQRHGTIVMHRPKRCTPTPKMGSLFSRWCRQGHCSYCVIERCTHTSLAVFAQYVKPF</sequence>
<evidence type="ECO:0000313" key="2">
    <source>
        <dbReference type="EMBL" id="KAK0617876.1"/>
    </source>
</evidence>
<gene>
    <name evidence="2" type="ORF">B0T17DRAFT_313896</name>
</gene>
<reference evidence="2" key="1">
    <citation type="submission" date="2023-06" db="EMBL/GenBank/DDBJ databases">
        <title>Genome-scale phylogeny and comparative genomics of the fungal order Sordariales.</title>
        <authorList>
            <consortium name="Lawrence Berkeley National Laboratory"/>
            <person name="Hensen N."/>
            <person name="Bonometti L."/>
            <person name="Westerberg I."/>
            <person name="Brannstrom I.O."/>
            <person name="Guillou S."/>
            <person name="Cros-Aarteil S."/>
            <person name="Calhoun S."/>
            <person name="Haridas S."/>
            <person name="Kuo A."/>
            <person name="Mondo S."/>
            <person name="Pangilinan J."/>
            <person name="Riley R."/>
            <person name="LaButti K."/>
            <person name="Andreopoulos B."/>
            <person name="Lipzen A."/>
            <person name="Chen C."/>
            <person name="Yanf M."/>
            <person name="Daum C."/>
            <person name="Ng V."/>
            <person name="Clum A."/>
            <person name="Steindorff A."/>
            <person name="Ohm R."/>
            <person name="Martin F."/>
            <person name="Silar P."/>
            <person name="Natvig D."/>
            <person name="Lalanne C."/>
            <person name="Gautier V."/>
            <person name="Ament-velasquez S.L."/>
            <person name="Kruys A."/>
            <person name="Hutchinson M.I."/>
            <person name="Powell A.J."/>
            <person name="Barry K."/>
            <person name="Miller A.N."/>
            <person name="Grigoriev I.V."/>
            <person name="Debuchy R."/>
            <person name="Gladieux P."/>
            <person name="Thoren M.H."/>
            <person name="Johannesson H."/>
        </authorList>
    </citation>
    <scope>NUCLEOTIDE SEQUENCE</scope>
    <source>
        <strain evidence="2">SMH3391-2</strain>
    </source>
</reference>
<evidence type="ECO:0000313" key="3">
    <source>
        <dbReference type="Proteomes" id="UP001174934"/>
    </source>
</evidence>
<name>A0AA39WLZ7_9PEZI</name>
<keyword evidence="3" id="KW-1185">Reference proteome</keyword>
<proteinExistence type="predicted"/>
<feature type="compositionally biased region" description="Basic and acidic residues" evidence="1">
    <location>
        <begin position="27"/>
        <end position="52"/>
    </location>
</feature>
<comment type="caution">
    <text evidence="2">The sequence shown here is derived from an EMBL/GenBank/DDBJ whole genome shotgun (WGS) entry which is preliminary data.</text>
</comment>
<organism evidence="2 3">
    <name type="scientific">Bombardia bombarda</name>
    <dbReference type="NCBI Taxonomy" id="252184"/>
    <lineage>
        <taxon>Eukaryota</taxon>
        <taxon>Fungi</taxon>
        <taxon>Dikarya</taxon>
        <taxon>Ascomycota</taxon>
        <taxon>Pezizomycotina</taxon>
        <taxon>Sordariomycetes</taxon>
        <taxon>Sordariomycetidae</taxon>
        <taxon>Sordariales</taxon>
        <taxon>Lasiosphaeriaceae</taxon>
        <taxon>Bombardia</taxon>
    </lineage>
</organism>
<dbReference type="EMBL" id="JAULSR010000005">
    <property type="protein sequence ID" value="KAK0617876.1"/>
    <property type="molecule type" value="Genomic_DNA"/>
</dbReference>